<dbReference type="Pfam" id="PF19053">
    <property type="entry name" value="EccD"/>
    <property type="match status" value="1"/>
</dbReference>
<feature type="transmembrane region" description="Helical" evidence="7">
    <location>
        <begin position="163"/>
        <end position="183"/>
    </location>
</feature>
<feature type="transmembrane region" description="Helical" evidence="7">
    <location>
        <begin position="378"/>
        <end position="396"/>
    </location>
</feature>
<sequence>MRRKCPQGALLSEVDHLVLTAYSRVTVVSSERAIDLALPSALPIADVMAQVMRYADPSGSAAVTWTLGRLGGPSLPLTHTLEEAGVLDGDVLELRTADEDVSPARVEDVRDAVEDSVDAAGGVWATPTTRSFAVLAGSGGLAAAGAVAWLSGRLGLSGTLAGLDSVGSAAAATVVLLLATWWASRFARDLDAQVAAGVGLAWAALAGLAAGREADLSRGATLITAAVLVAVVAGVARLLTPAATGHAAFGAVMLAAGVVQGACDTTAAAADQASRSLPVAAVLAVGIVPRVSLAVGGLASADYRVRHVGRLDQATLRARYRASNALLVGSVLALALTAVWGAVDLLHDARPWDRTLALAVAAALVLRSRVFSRTQHMVALRVGGAVVVAYAAARLASEHTETAGWIVAVAAVVVALGLGLASLPMSDISRARVKRTLNAVEFVVVVVTVVLLLGAAGVYNMLGGLF</sequence>
<reference evidence="9 10" key="1">
    <citation type="submission" date="2024-07" db="EMBL/GenBank/DDBJ databases">
        <authorList>
            <person name="Lee S."/>
            <person name="Kang M."/>
        </authorList>
    </citation>
    <scope>NUCLEOTIDE SEQUENCE [LARGE SCALE GENOMIC DNA]</scope>
    <source>
        <strain evidence="9 10">DS6</strain>
    </source>
</reference>
<keyword evidence="6 7" id="KW-0472">Membrane</keyword>
<feature type="transmembrane region" description="Helical" evidence="7">
    <location>
        <begin position="247"/>
        <end position="270"/>
    </location>
</feature>
<evidence type="ECO:0000313" key="10">
    <source>
        <dbReference type="Proteomes" id="UP001556631"/>
    </source>
</evidence>
<dbReference type="InterPro" id="IPR044049">
    <property type="entry name" value="EccD_transm"/>
</dbReference>
<evidence type="ECO:0000256" key="5">
    <source>
        <dbReference type="ARBA" id="ARBA00022989"/>
    </source>
</evidence>
<evidence type="ECO:0000256" key="1">
    <source>
        <dbReference type="ARBA" id="ARBA00004651"/>
    </source>
</evidence>
<feature type="transmembrane region" description="Helical" evidence="7">
    <location>
        <begin position="222"/>
        <end position="240"/>
    </location>
</feature>
<dbReference type="RefSeq" id="WP_367994576.1">
    <property type="nucleotide sequence ID" value="NZ_JBFPJR010000023.1"/>
</dbReference>
<name>A0ABV3T2Y5_9ACTN</name>
<evidence type="ECO:0000259" key="8">
    <source>
        <dbReference type="Pfam" id="PF19053"/>
    </source>
</evidence>
<feature type="transmembrane region" description="Helical" evidence="7">
    <location>
        <begin position="402"/>
        <end position="421"/>
    </location>
</feature>
<feature type="transmembrane region" description="Helical" evidence="7">
    <location>
        <begin position="190"/>
        <end position="210"/>
    </location>
</feature>
<evidence type="ECO:0000256" key="3">
    <source>
        <dbReference type="ARBA" id="ARBA00022475"/>
    </source>
</evidence>
<comment type="subcellular location">
    <subcellularLocation>
        <location evidence="1">Cell membrane</location>
        <topology evidence="1">Multi-pass membrane protein</topology>
    </subcellularLocation>
</comment>
<dbReference type="NCBIfam" id="TIGR03920">
    <property type="entry name" value="T7SS_EccD"/>
    <property type="match status" value="1"/>
</dbReference>
<feature type="transmembrane region" description="Helical" evidence="7">
    <location>
        <begin position="442"/>
        <end position="462"/>
    </location>
</feature>
<keyword evidence="3" id="KW-1003">Cell membrane</keyword>
<keyword evidence="4 7" id="KW-0812">Transmembrane</keyword>
<feature type="domain" description="EccD-like transmembrane" evidence="8">
    <location>
        <begin position="129"/>
        <end position="465"/>
    </location>
</feature>
<dbReference type="Gene3D" id="3.10.20.90">
    <property type="entry name" value="Phosphatidylinositol 3-kinase Catalytic Subunit, Chain A, domain 1"/>
    <property type="match status" value="1"/>
</dbReference>
<comment type="similarity">
    <text evidence="2">Belongs to the EccD/Snm4 family.</text>
</comment>
<keyword evidence="5 7" id="KW-1133">Transmembrane helix</keyword>
<accession>A0ABV3T2Y5</accession>
<dbReference type="Pfam" id="PF08817">
    <property type="entry name" value="YukD"/>
    <property type="match status" value="1"/>
</dbReference>
<evidence type="ECO:0000256" key="7">
    <source>
        <dbReference type="SAM" id="Phobius"/>
    </source>
</evidence>
<gene>
    <name evidence="9" type="primary">eccD</name>
    <name evidence="9" type="ORF">AB3X52_13320</name>
</gene>
<dbReference type="Proteomes" id="UP001556631">
    <property type="component" value="Unassembled WGS sequence"/>
</dbReference>
<evidence type="ECO:0000256" key="6">
    <source>
        <dbReference type="ARBA" id="ARBA00023136"/>
    </source>
</evidence>
<organism evidence="9 10">
    <name type="scientific">Nocardioides eburneus</name>
    <dbReference type="NCBI Taxonomy" id="3231482"/>
    <lineage>
        <taxon>Bacteria</taxon>
        <taxon>Bacillati</taxon>
        <taxon>Actinomycetota</taxon>
        <taxon>Actinomycetes</taxon>
        <taxon>Propionibacteriales</taxon>
        <taxon>Nocardioidaceae</taxon>
        <taxon>Nocardioides</taxon>
    </lineage>
</organism>
<dbReference type="InterPro" id="IPR024962">
    <property type="entry name" value="YukD-like"/>
</dbReference>
<keyword evidence="10" id="KW-1185">Reference proteome</keyword>
<feature type="transmembrane region" description="Helical" evidence="7">
    <location>
        <begin position="132"/>
        <end position="151"/>
    </location>
</feature>
<evidence type="ECO:0000256" key="2">
    <source>
        <dbReference type="ARBA" id="ARBA00006162"/>
    </source>
</evidence>
<dbReference type="EMBL" id="JBFPJR010000023">
    <property type="protein sequence ID" value="MEX0428605.1"/>
    <property type="molecule type" value="Genomic_DNA"/>
</dbReference>
<protein>
    <submittedName>
        <fullName evidence="9">Type VII secretion integral membrane protein EccD</fullName>
    </submittedName>
</protein>
<evidence type="ECO:0000313" key="9">
    <source>
        <dbReference type="EMBL" id="MEX0428605.1"/>
    </source>
</evidence>
<dbReference type="InterPro" id="IPR006707">
    <property type="entry name" value="T7SS_EccD"/>
</dbReference>
<feature type="transmembrane region" description="Helical" evidence="7">
    <location>
        <begin position="349"/>
        <end position="366"/>
    </location>
</feature>
<feature type="transmembrane region" description="Helical" evidence="7">
    <location>
        <begin position="322"/>
        <end position="343"/>
    </location>
</feature>
<proteinExistence type="inferred from homology"/>
<feature type="transmembrane region" description="Helical" evidence="7">
    <location>
        <begin position="276"/>
        <end position="301"/>
    </location>
</feature>
<evidence type="ECO:0000256" key="4">
    <source>
        <dbReference type="ARBA" id="ARBA00022692"/>
    </source>
</evidence>
<comment type="caution">
    <text evidence="9">The sequence shown here is derived from an EMBL/GenBank/DDBJ whole genome shotgun (WGS) entry which is preliminary data.</text>
</comment>